<dbReference type="AlphaFoldDB" id="A0A3A8NI38"/>
<gene>
    <name evidence="1" type="ORF">D7X12_24575</name>
</gene>
<organism evidence="1 2">
    <name type="scientific">Corallococcus sicarius</name>
    <dbReference type="NCBI Taxonomy" id="2316726"/>
    <lineage>
        <taxon>Bacteria</taxon>
        <taxon>Pseudomonadati</taxon>
        <taxon>Myxococcota</taxon>
        <taxon>Myxococcia</taxon>
        <taxon>Myxococcales</taxon>
        <taxon>Cystobacterineae</taxon>
        <taxon>Myxococcaceae</taxon>
        <taxon>Corallococcus</taxon>
    </lineage>
</organism>
<evidence type="ECO:0000313" key="2">
    <source>
        <dbReference type="Proteomes" id="UP000273405"/>
    </source>
</evidence>
<comment type="caution">
    <text evidence="1">The sequence shown here is derived from an EMBL/GenBank/DDBJ whole genome shotgun (WGS) entry which is preliminary data.</text>
</comment>
<accession>A0A3A8NI38</accession>
<dbReference type="EMBL" id="RAWG01000174">
    <property type="protein sequence ID" value="RKH39104.1"/>
    <property type="molecule type" value="Genomic_DNA"/>
</dbReference>
<reference evidence="2" key="1">
    <citation type="submission" date="2018-09" db="EMBL/GenBank/DDBJ databases">
        <authorList>
            <person name="Livingstone P.G."/>
            <person name="Whitworth D.E."/>
        </authorList>
    </citation>
    <scope>NUCLEOTIDE SEQUENCE [LARGE SCALE GENOMIC DNA]</scope>
    <source>
        <strain evidence="2">CA040B</strain>
    </source>
</reference>
<sequence>MRQERKGLKSWRNTSGWLWVAMLAVSGCSKESAPPAEVPAVRTAQERVQVEAQGSTASLGELPFVDALSVTGLFIQKLEQPTSMGETTAVHVKLPPPANRELAESLVRVVGDPEDPVVLFRSDALVQLGAIPQSPGPGFFTLFSQLPESELERRWSSDPRTPQGGFGALTRETILFNGRHPAARFEGLAVDARAFRDGALIPITSCPVLPASTEELWGKTLLIRDPAVVLDAARTWDPCTGAGTQGGVWTFAHLMRQMAQGSGASPEDFVTNWLSLWLNDYQVNGDNVPARRKVYDEVIAPWAAASGVLSGLQLNPVTGRWEVLLGDPLNLDIAPFRLVAIVNRIDLARNTAGGYGRVTSAGELRFVFGLTRPSPWGKGGTEETCNPRPFTVIFEYGVPRAGCQKVKGWARQWARLGTHATFDESYRAQLAEMTQSVVLHGKAPGGGNQSALNQLRTNEIALGLGEAKPWELREFRLTDEDPGHGTDRPSNGLLRVHTVALTPDDATHDSQTDPDVGAFVRTTVKNGVRQPVQVPTRCAANYTLPPLFNGRSFQGGNAQVAPPTHWAALNALSTDASEVCARKEFSGNTCNGCHFKDTGTTDFSGGDNNNAFTHVSPTTGIPARLSKFMTGGGAGFMFLVPDAQFGASVTSWPFADLLRRHQLLYDLAACSTCGRFLALEPGFLGRMEALAGAVPYEVVPGARKPPFKVGPIRDVAMVEQILELRPGFKADLRDTPLGLLRPPEVFVH</sequence>
<proteinExistence type="predicted"/>
<dbReference type="OrthoDB" id="5480711at2"/>
<dbReference type="PROSITE" id="PS51257">
    <property type="entry name" value="PROKAR_LIPOPROTEIN"/>
    <property type="match status" value="1"/>
</dbReference>
<protein>
    <submittedName>
        <fullName evidence="1">Uncharacterized protein</fullName>
    </submittedName>
</protein>
<dbReference type="Proteomes" id="UP000273405">
    <property type="component" value="Unassembled WGS sequence"/>
</dbReference>
<evidence type="ECO:0000313" key="1">
    <source>
        <dbReference type="EMBL" id="RKH39104.1"/>
    </source>
</evidence>
<name>A0A3A8NI38_9BACT</name>
<keyword evidence="2" id="KW-1185">Reference proteome</keyword>